<dbReference type="PROSITE" id="PS50902">
    <property type="entry name" value="FLAVODOXIN_LIKE"/>
    <property type="match status" value="1"/>
</dbReference>
<dbReference type="RefSeq" id="XP_028883859.1">
    <property type="nucleotide sequence ID" value="XM_029025036.1"/>
</dbReference>
<evidence type="ECO:0000256" key="3">
    <source>
        <dbReference type="ARBA" id="ARBA00022630"/>
    </source>
</evidence>
<dbReference type="InterPro" id="IPR003097">
    <property type="entry name" value="CysJ-like_FAD-binding"/>
</dbReference>
<dbReference type="InterPro" id="IPR001709">
    <property type="entry name" value="Flavoprot_Pyr_Nucl_cyt_Rdtase"/>
</dbReference>
<evidence type="ECO:0000313" key="12">
    <source>
        <dbReference type="Proteomes" id="UP000192257"/>
    </source>
</evidence>
<comment type="caution">
    <text evidence="11">The sequence shown here is derived from an EMBL/GenBank/DDBJ whole genome shotgun (WGS) entry which is preliminary data.</text>
</comment>
<dbReference type="SUPFAM" id="SSF52343">
    <property type="entry name" value="Ferredoxin reductase-like, C-terminal NADP-linked domain"/>
    <property type="match status" value="1"/>
</dbReference>
<keyword evidence="12" id="KW-1185">Reference proteome</keyword>
<dbReference type="InterPro" id="IPR039261">
    <property type="entry name" value="FNR_nucleotide-bd"/>
</dbReference>
<proteinExistence type="predicted"/>
<organism evidence="11 12">
    <name type="scientific">Trypanosoma theileri</name>
    <dbReference type="NCBI Taxonomy" id="67003"/>
    <lineage>
        <taxon>Eukaryota</taxon>
        <taxon>Discoba</taxon>
        <taxon>Euglenozoa</taxon>
        <taxon>Kinetoplastea</taxon>
        <taxon>Metakinetoplastina</taxon>
        <taxon>Trypanosomatida</taxon>
        <taxon>Trypanosomatidae</taxon>
        <taxon>Trypanosoma</taxon>
    </lineage>
</organism>
<dbReference type="OrthoDB" id="1856718at2759"/>
<evidence type="ECO:0000256" key="1">
    <source>
        <dbReference type="ARBA" id="ARBA00001917"/>
    </source>
</evidence>
<dbReference type="PANTHER" id="PTHR19384">
    <property type="entry name" value="NITRIC OXIDE SYNTHASE-RELATED"/>
    <property type="match status" value="1"/>
</dbReference>
<dbReference type="PRINTS" id="PR00371">
    <property type="entry name" value="FPNCR"/>
</dbReference>
<evidence type="ECO:0000259" key="10">
    <source>
        <dbReference type="PROSITE" id="PS51384"/>
    </source>
</evidence>
<name>A0A1X0NZ83_9TRYP</name>
<dbReference type="InterPro" id="IPR029039">
    <property type="entry name" value="Flavoprotein-like_sf"/>
</dbReference>
<dbReference type="Pfam" id="PF00175">
    <property type="entry name" value="NAD_binding_1"/>
    <property type="match status" value="1"/>
</dbReference>
<dbReference type="VEuPathDB" id="TriTrypDB:TM35_000113270"/>
<dbReference type="STRING" id="67003.A0A1X0NZ83"/>
<dbReference type="Gene3D" id="3.40.50.360">
    <property type="match status" value="1"/>
</dbReference>
<evidence type="ECO:0000256" key="5">
    <source>
        <dbReference type="ARBA" id="ARBA00022827"/>
    </source>
</evidence>
<protein>
    <recommendedName>
        <fullName evidence="8">NADPH--hemoprotein reductase</fullName>
        <ecNumber evidence="8">1.6.2.4</ecNumber>
    </recommendedName>
</protein>
<dbReference type="EC" id="1.6.2.4" evidence="8"/>
<dbReference type="InterPro" id="IPR023173">
    <property type="entry name" value="NADPH_Cyt_P450_Rdtase_alpha"/>
</dbReference>
<reference evidence="11 12" key="1">
    <citation type="submission" date="2017-03" db="EMBL/GenBank/DDBJ databases">
        <title>An alternative strategy for trypanosome survival in the mammalian bloodstream revealed through genome and transcriptome analysis of the ubiquitous bovine parasite Trypanosoma (Megatrypanum) theileri.</title>
        <authorList>
            <person name="Kelly S."/>
            <person name="Ivens A."/>
            <person name="Mott A."/>
            <person name="O'Neill E."/>
            <person name="Emms D."/>
            <person name="Macleod O."/>
            <person name="Voorheis P."/>
            <person name="Matthews J."/>
            <person name="Matthews K."/>
            <person name="Carrington M."/>
        </authorList>
    </citation>
    <scope>NUCLEOTIDE SEQUENCE [LARGE SCALE GENOMIC DNA]</scope>
    <source>
        <strain evidence="11">Edinburgh</strain>
    </source>
</reference>
<dbReference type="Pfam" id="PF00667">
    <property type="entry name" value="FAD_binding_1"/>
    <property type="match status" value="1"/>
</dbReference>
<dbReference type="GeneID" id="39984816"/>
<dbReference type="FunFam" id="3.40.50.80:FF:000001">
    <property type="entry name" value="NADPH--cytochrome P450 reductase 1"/>
    <property type="match status" value="1"/>
</dbReference>
<dbReference type="Proteomes" id="UP000192257">
    <property type="component" value="Unassembled WGS sequence"/>
</dbReference>
<dbReference type="InterPro" id="IPR017938">
    <property type="entry name" value="Riboflavin_synthase-like_b-brl"/>
</dbReference>
<gene>
    <name evidence="11" type="ORF">TM35_000113270</name>
</gene>
<evidence type="ECO:0000256" key="6">
    <source>
        <dbReference type="ARBA" id="ARBA00022857"/>
    </source>
</evidence>
<dbReference type="GO" id="GO:0003958">
    <property type="term" value="F:NADPH-hemoprotein reductase activity"/>
    <property type="evidence" value="ECO:0007669"/>
    <property type="project" value="UniProtKB-EC"/>
</dbReference>
<dbReference type="PANTHER" id="PTHR19384:SF17">
    <property type="entry name" value="NADPH--CYTOCHROME P450 REDUCTASE"/>
    <property type="match status" value="1"/>
</dbReference>
<sequence length="631" mass="71009">MLPYLILTIIIAVAVAWFSGIFGGKTSASTKAQNGTTVTPNSLPSSQEKKEVTVLFGSQTGTAEMFAKTLAREGARLGIPINVIDVENYEAYNIEYERLVIIVCATYGEGEPTDSMKDFHDWLMDEARTPDEELRHVQYAVFGLGDRQYRYFCEEGVAVDRRLAALGARRVYGLGLGDAGSELEAAFDEWRRDLWPAVGRALDITLRVPGEEPIVPECRLRRWDASEAEPLPFPRLASVLEPTQRLPAWVAVQGNTELLQHTKERSTRCIELDLRGTIISYQGGDHLGVLPRNPEALVRDYLTLLGVSEEEAQQVFSLQDKKTGKNVFPARVTIQTALTWYIDIAGQPKKSTLRAFAHYCTKTEDKEELLRLLRVDPESAKEFTKLASKLRNVYGFLRKFSSASIPIEVFLEMMPRITPRYFSISSDLLSHPEQLNITVAIVNGGLCTGMLKDVKIGEKIPVFVRKSKFHLPLRAKERPLIMIGPGTGVAPLIGFLHRRNAWKAKGNQLGKAMLFFGCRKKDEDHIYADFMNECLKNGTLTVLDVAYSREQTEKVYVQDRIKVRADEIWEILQDGGNLYLCGDAKHMAKDVEKTLIQILQEKGSMSEDEATTYLTKLADEERYLKDVWSAS</sequence>
<keyword evidence="4" id="KW-0288">FMN</keyword>
<dbReference type="Pfam" id="PF00258">
    <property type="entry name" value="Flavodoxin_1"/>
    <property type="match status" value="1"/>
</dbReference>
<keyword evidence="7" id="KW-0560">Oxidoreductase</keyword>
<dbReference type="Gene3D" id="2.40.30.10">
    <property type="entry name" value="Translation factors"/>
    <property type="match status" value="1"/>
</dbReference>
<dbReference type="InterPro" id="IPR001094">
    <property type="entry name" value="Flavdoxin-like"/>
</dbReference>
<dbReference type="SUPFAM" id="SSF52218">
    <property type="entry name" value="Flavoproteins"/>
    <property type="match status" value="1"/>
</dbReference>
<feature type="domain" description="FAD-binding FR-type" evidence="10">
    <location>
        <begin position="245"/>
        <end position="472"/>
    </location>
</feature>
<keyword evidence="5" id="KW-0274">FAD</keyword>
<feature type="domain" description="Flavodoxin-like" evidence="9">
    <location>
        <begin position="52"/>
        <end position="195"/>
    </location>
</feature>
<dbReference type="InterPro" id="IPR017927">
    <property type="entry name" value="FAD-bd_FR_type"/>
</dbReference>
<dbReference type="InterPro" id="IPR008254">
    <property type="entry name" value="Flavodoxin/NO_synth"/>
</dbReference>
<keyword evidence="6" id="KW-0521">NADP</keyword>
<dbReference type="PROSITE" id="PS51384">
    <property type="entry name" value="FAD_FR"/>
    <property type="match status" value="1"/>
</dbReference>
<evidence type="ECO:0000256" key="7">
    <source>
        <dbReference type="ARBA" id="ARBA00023002"/>
    </source>
</evidence>
<dbReference type="GO" id="GO:0050660">
    <property type="term" value="F:flavin adenine dinucleotide binding"/>
    <property type="evidence" value="ECO:0007669"/>
    <property type="project" value="TreeGrafter"/>
</dbReference>
<dbReference type="PRINTS" id="PR00369">
    <property type="entry name" value="FLAVODOXIN"/>
</dbReference>
<dbReference type="FunFam" id="1.20.990.10:FF:000001">
    <property type="entry name" value="NADPH--cytochrome P450 reductase"/>
    <property type="match status" value="1"/>
</dbReference>
<dbReference type="EMBL" id="NBCO01000011">
    <property type="protein sequence ID" value="ORC89793.1"/>
    <property type="molecule type" value="Genomic_DNA"/>
</dbReference>
<evidence type="ECO:0000256" key="4">
    <source>
        <dbReference type="ARBA" id="ARBA00022643"/>
    </source>
</evidence>
<dbReference type="AlphaFoldDB" id="A0A1X0NZ83"/>
<dbReference type="SUPFAM" id="SSF63380">
    <property type="entry name" value="Riboflavin synthase domain-like"/>
    <property type="match status" value="1"/>
</dbReference>
<accession>A0A1X0NZ83</accession>
<keyword evidence="3" id="KW-0285">Flavoprotein</keyword>
<comment type="cofactor">
    <cofactor evidence="1">
        <name>FMN</name>
        <dbReference type="ChEBI" id="CHEBI:58210"/>
    </cofactor>
</comment>
<dbReference type="GO" id="GO:0005829">
    <property type="term" value="C:cytosol"/>
    <property type="evidence" value="ECO:0007669"/>
    <property type="project" value="TreeGrafter"/>
</dbReference>
<evidence type="ECO:0000313" key="11">
    <source>
        <dbReference type="EMBL" id="ORC89793.1"/>
    </source>
</evidence>
<evidence type="ECO:0000259" key="9">
    <source>
        <dbReference type="PROSITE" id="PS50902"/>
    </source>
</evidence>
<dbReference type="InterPro" id="IPR001433">
    <property type="entry name" value="OxRdtase_FAD/NAD-bd"/>
</dbReference>
<comment type="cofactor">
    <cofactor evidence="2">
        <name>FAD</name>
        <dbReference type="ChEBI" id="CHEBI:57692"/>
    </cofactor>
</comment>
<dbReference type="Gene3D" id="1.20.990.10">
    <property type="entry name" value="NADPH-cytochrome p450 Reductase, Chain A, domain 3"/>
    <property type="match status" value="1"/>
</dbReference>
<evidence type="ECO:0000256" key="8">
    <source>
        <dbReference type="ARBA" id="ARBA00023797"/>
    </source>
</evidence>
<dbReference type="GO" id="GO:0010181">
    <property type="term" value="F:FMN binding"/>
    <property type="evidence" value="ECO:0007669"/>
    <property type="project" value="InterPro"/>
</dbReference>
<evidence type="ECO:0000256" key="2">
    <source>
        <dbReference type="ARBA" id="ARBA00001974"/>
    </source>
</evidence>
<dbReference type="Gene3D" id="3.40.50.80">
    <property type="entry name" value="Nucleotide-binding domain of ferredoxin-NADP reductase (FNR) module"/>
    <property type="match status" value="1"/>
</dbReference>